<protein>
    <recommendedName>
        <fullName evidence="7">Peptidyl-prolyl cis-trans isomerase</fullName>
        <ecNumber evidence="7">5.2.1.8</ecNumber>
    </recommendedName>
</protein>
<comment type="catalytic activity">
    <reaction evidence="1 6 7">
        <text>[protein]-peptidylproline (omega=180) = [protein]-peptidylproline (omega=0)</text>
        <dbReference type="Rhea" id="RHEA:16237"/>
        <dbReference type="Rhea" id="RHEA-COMP:10747"/>
        <dbReference type="Rhea" id="RHEA-COMP:10748"/>
        <dbReference type="ChEBI" id="CHEBI:83833"/>
        <dbReference type="ChEBI" id="CHEBI:83834"/>
        <dbReference type="EC" id="5.2.1.8"/>
    </reaction>
</comment>
<evidence type="ECO:0000256" key="5">
    <source>
        <dbReference type="ARBA" id="ARBA00023235"/>
    </source>
</evidence>
<keyword evidence="3" id="KW-0732">Signal</keyword>
<dbReference type="InterPro" id="IPR000774">
    <property type="entry name" value="PPIase_FKBP_N"/>
</dbReference>
<sequence length="179" mass="20079">MKIFKVFPKPLTSYSNNLKGIPVKVLLPIIALLLIAFILYRNMNTQKIAEKNIQEGKAFLEQNSHQEGVITTDSGLQYLVLRKGNGTEHPTATSQVKVHYQGTLLDGSEFDSSYKRNEPIVFQLNQVVKGWQEGLQHMVEGEKFRLFIPYQLGYGKSGSGPIPAGSTLIFDVELLEIIK</sequence>
<dbReference type="FunFam" id="3.10.50.40:FF:000045">
    <property type="entry name" value="Peptidyl-prolyl cis-trans isomerase"/>
    <property type="match status" value="1"/>
</dbReference>
<dbReference type="EMBL" id="QPGL01000002">
    <property type="protein sequence ID" value="RCS70306.1"/>
    <property type="molecule type" value="Genomic_DNA"/>
</dbReference>
<dbReference type="PANTHER" id="PTHR45779">
    <property type="entry name" value="PEPTIDYLPROLYL ISOMERASE"/>
    <property type="match status" value="1"/>
</dbReference>
<comment type="caution">
    <text evidence="10">The sequence shown here is derived from an EMBL/GenBank/DDBJ whole genome shotgun (WGS) entry which is preliminary data.</text>
</comment>
<reference evidence="10 11" key="1">
    <citation type="journal article" date="2017" name="Elife">
        <title>Extensive horizontal gene transfer in cheese-associated bacteria.</title>
        <authorList>
            <person name="Bonham K.S."/>
            <person name="Wolfe B.E."/>
            <person name="Dutton R.J."/>
        </authorList>
    </citation>
    <scope>NUCLEOTIDE SEQUENCE [LARGE SCALE GENOMIC DNA]</scope>
    <source>
        <strain evidence="10 11">JB196</strain>
    </source>
</reference>
<gene>
    <name evidence="10" type="ORF">CIK83_12740</name>
</gene>
<dbReference type="Gene3D" id="3.10.50.40">
    <property type="match status" value="1"/>
</dbReference>
<keyword evidence="8" id="KW-0812">Transmembrane</keyword>
<organism evidence="10 11">
    <name type="scientific">Vibrio casei</name>
    <dbReference type="NCBI Taxonomy" id="673372"/>
    <lineage>
        <taxon>Bacteria</taxon>
        <taxon>Pseudomonadati</taxon>
        <taxon>Pseudomonadota</taxon>
        <taxon>Gammaproteobacteria</taxon>
        <taxon>Vibrionales</taxon>
        <taxon>Vibrionaceae</taxon>
        <taxon>Vibrio</taxon>
    </lineage>
</organism>
<evidence type="ECO:0000256" key="4">
    <source>
        <dbReference type="ARBA" id="ARBA00023110"/>
    </source>
</evidence>
<dbReference type="GO" id="GO:0003755">
    <property type="term" value="F:peptidyl-prolyl cis-trans isomerase activity"/>
    <property type="evidence" value="ECO:0007669"/>
    <property type="project" value="UniProtKB-UniRule"/>
</dbReference>
<keyword evidence="4 6" id="KW-0697">Rotamase</keyword>
<keyword evidence="8" id="KW-1133">Transmembrane helix</keyword>
<dbReference type="SUPFAM" id="SSF54534">
    <property type="entry name" value="FKBP-like"/>
    <property type="match status" value="1"/>
</dbReference>
<evidence type="ECO:0000256" key="2">
    <source>
        <dbReference type="ARBA" id="ARBA00006577"/>
    </source>
</evidence>
<dbReference type="PANTHER" id="PTHR45779:SF7">
    <property type="entry name" value="PEPTIDYLPROLYL ISOMERASE"/>
    <property type="match status" value="1"/>
</dbReference>
<evidence type="ECO:0000256" key="6">
    <source>
        <dbReference type="PROSITE-ProRule" id="PRU00277"/>
    </source>
</evidence>
<dbReference type="GO" id="GO:0006457">
    <property type="term" value="P:protein folding"/>
    <property type="evidence" value="ECO:0007669"/>
    <property type="project" value="InterPro"/>
</dbReference>
<proteinExistence type="inferred from homology"/>
<evidence type="ECO:0000313" key="11">
    <source>
        <dbReference type="Proteomes" id="UP000252479"/>
    </source>
</evidence>
<evidence type="ECO:0000313" key="10">
    <source>
        <dbReference type="EMBL" id="RCS70306.1"/>
    </source>
</evidence>
<dbReference type="EC" id="5.2.1.8" evidence="7"/>
<dbReference type="Pfam" id="PF01346">
    <property type="entry name" value="FKBP_N"/>
    <property type="match status" value="1"/>
</dbReference>
<dbReference type="PROSITE" id="PS50059">
    <property type="entry name" value="FKBP_PPIASE"/>
    <property type="match status" value="1"/>
</dbReference>
<dbReference type="OrthoDB" id="9814548at2"/>
<keyword evidence="8" id="KW-0472">Membrane</keyword>
<comment type="similarity">
    <text evidence="2 7">Belongs to the FKBP-type PPIase family.</text>
</comment>
<dbReference type="InterPro" id="IPR046357">
    <property type="entry name" value="PPIase_dom_sf"/>
</dbReference>
<evidence type="ECO:0000259" key="9">
    <source>
        <dbReference type="PROSITE" id="PS50059"/>
    </source>
</evidence>
<accession>A0A368LI51</accession>
<dbReference type="AlphaFoldDB" id="A0A368LI51"/>
<keyword evidence="5 6" id="KW-0413">Isomerase</keyword>
<evidence type="ECO:0000256" key="1">
    <source>
        <dbReference type="ARBA" id="ARBA00000971"/>
    </source>
</evidence>
<dbReference type="Proteomes" id="UP000252479">
    <property type="component" value="Unassembled WGS sequence"/>
</dbReference>
<keyword evidence="11" id="KW-1185">Reference proteome</keyword>
<dbReference type="InterPro" id="IPR044609">
    <property type="entry name" value="FKBP2/11"/>
</dbReference>
<evidence type="ECO:0000256" key="7">
    <source>
        <dbReference type="RuleBase" id="RU003915"/>
    </source>
</evidence>
<name>A0A368LI51_9VIBR</name>
<dbReference type="InterPro" id="IPR001179">
    <property type="entry name" value="PPIase_FKBP_dom"/>
</dbReference>
<evidence type="ECO:0000256" key="8">
    <source>
        <dbReference type="SAM" id="Phobius"/>
    </source>
</evidence>
<dbReference type="Pfam" id="PF00254">
    <property type="entry name" value="FKBP_C"/>
    <property type="match status" value="1"/>
</dbReference>
<feature type="transmembrane region" description="Helical" evidence="8">
    <location>
        <begin position="20"/>
        <end position="40"/>
    </location>
</feature>
<feature type="domain" description="PPIase FKBP-type" evidence="9">
    <location>
        <begin position="93"/>
        <end position="178"/>
    </location>
</feature>
<evidence type="ECO:0000256" key="3">
    <source>
        <dbReference type="ARBA" id="ARBA00022729"/>
    </source>
</evidence>